<evidence type="ECO:0000259" key="2">
    <source>
        <dbReference type="Pfam" id="PF02518"/>
    </source>
</evidence>
<accession>A0A6J6J3K5</accession>
<keyword evidence="1" id="KW-0472">Membrane</keyword>
<feature type="transmembrane region" description="Helical" evidence="1">
    <location>
        <begin position="282"/>
        <end position="302"/>
    </location>
</feature>
<feature type="transmembrane region" description="Helical" evidence="1">
    <location>
        <begin position="23"/>
        <end position="44"/>
    </location>
</feature>
<dbReference type="Gene3D" id="3.30.565.10">
    <property type="entry name" value="Histidine kinase-like ATPase, C-terminal domain"/>
    <property type="match status" value="1"/>
</dbReference>
<feature type="transmembrane region" description="Helical" evidence="1">
    <location>
        <begin position="314"/>
        <end position="335"/>
    </location>
</feature>
<feature type="transmembrane region" description="Helical" evidence="1">
    <location>
        <begin position="347"/>
        <end position="366"/>
    </location>
</feature>
<gene>
    <name evidence="3" type="ORF">UFOPK2131_00321</name>
</gene>
<dbReference type="SUPFAM" id="SSF55874">
    <property type="entry name" value="ATPase domain of HSP90 chaperone/DNA topoisomerase II/histidine kinase"/>
    <property type="match status" value="1"/>
</dbReference>
<sequence length="581" mass="63412">MSDAYKPHRPTAKRLLTQIGSRYALSNQVMLLFLLPSYGTGLIFESLRLETNLLERFLVATAGYLATVAVLLAARWLLTGKEVKSRPAFVLGAFFLSGFARGVVILGLDMLTGQHEPGQELFRLLGGPIFTFVTLTVAAVLASNYQRHRESLTALADERYRLQIRSAGIRAKVQIQREELLGKVRSLLDPAIAKIQANLTGTSSTEAIASLRSTVDEVVRPLSLEVAEASDELEAESGKAVIREKAPIPSRILLGEFIVPLWASLILSIVLVPAAFLLEDPLSSLTILLCAFLSMFIGLGFFQWLTMKLPVPPFLVALLVPSFSAISLIPIYFAAEELEWNVSVEQVNALLLFGVCVGVTTFAAQFSQLQRKATTENLVGVNQQLEILNASLRQELWLNRRRTASVLHGPVQAALFASAMKLSQEQKPTAELVAEVEQDISAAIEKLNNPSNLEGEEISDLLNQIVDIWSDAAKITIEIPELLEAAVARSPLASEALIEISREFITNAIKHGKASSVSLKVSRLDDLRIAIKVVDDGQGLPPGAKPGFGSKLLSELSLVWRQTREGDSTLSYAEIVLGQEN</sequence>
<feature type="transmembrane region" description="Helical" evidence="1">
    <location>
        <begin position="252"/>
        <end position="276"/>
    </location>
</feature>
<reference evidence="3" key="1">
    <citation type="submission" date="2020-05" db="EMBL/GenBank/DDBJ databases">
        <authorList>
            <person name="Chiriac C."/>
            <person name="Salcher M."/>
            <person name="Ghai R."/>
            <person name="Kavagutti S V."/>
        </authorList>
    </citation>
    <scope>NUCLEOTIDE SEQUENCE</scope>
</reference>
<feature type="transmembrane region" description="Helical" evidence="1">
    <location>
        <begin position="121"/>
        <end position="142"/>
    </location>
</feature>
<keyword evidence="1" id="KW-0812">Transmembrane</keyword>
<protein>
    <submittedName>
        <fullName evidence="3">Unannotated protein</fullName>
    </submittedName>
</protein>
<feature type="transmembrane region" description="Helical" evidence="1">
    <location>
        <begin position="89"/>
        <end position="109"/>
    </location>
</feature>
<evidence type="ECO:0000256" key="1">
    <source>
        <dbReference type="SAM" id="Phobius"/>
    </source>
</evidence>
<dbReference type="InterPro" id="IPR036890">
    <property type="entry name" value="HATPase_C_sf"/>
</dbReference>
<dbReference type="AlphaFoldDB" id="A0A6J6J3K5"/>
<organism evidence="3">
    <name type="scientific">freshwater metagenome</name>
    <dbReference type="NCBI Taxonomy" id="449393"/>
    <lineage>
        <taxon>unclassified sequences</taxon>
        <taxon>metagenomes</taxon>
        <taxon>ecological metagenomes</taxon>
    </lineage>
</organism>
<feature type="domain" description="Histidine kinase/HSP90-like ATPase" evidence="2">
    <location>
        <begin position="495"/>
        <end position="546"/>
    </location>
</feature>
<evidence type="ECO:0000313" key="3">
    <source>
        <dbReference type="EMBL" id="CAB4631592.1"/>
    </source>
</evidence>
<keyword evidence="1" id="KW-1133">Transmembrane helix</keyword>
<feature type="transmembrane region" description="Helical" evidence="1">
    <location>
        <begin position="56"/>
        <end position="77"/>
    </location>
</feature>
<proteinExistence type="predicted"/>
<dbReference type="Pfam" id="PF02518">
    <property type="entry name" value="HATPase_c"/>
    <property type="match status" value="1"/>
</dbReference>
<dbReference type="InterPro" id="IPR003594">
    <property type="entry name" value="HATPase_dom"/>
</dbReference>
<name>A0A6J6J3K5_9ZZZZ</name>
<dbReference type="EMBL" id="CAEZVT010000018">
    <property type="protein sequence ID" value="CAB4631592.1"/>
    <property type="molecule type" value="Genomic_DNA"/>
</dbReference>